<evidence type="ECO:0000313" key="1">
    <source>
        <dbReference type="EMBL" id="AUX10382.1"/>
    </source>
</evidence>
<accession>A0A343TMR0</accession>
<dbReference type="EMBL" id="CP025066">
    <property type="protein sequence ID" value="AUX10382.1"/>
    <property type="molecule type" value="Genomic_DNA"/>
</dbReference>
<dbReference type="OrthoDB" id="137379at2157"/>
<dbReference type="NCBIfam" id="TIGR04088">
    <property type="entry name" value="cognate_SipW"/>
    <property type="match status" value="1"/>
</dbReference>
<evidence type="ECO:0000313" key="2">
    <source>
        <dbReference type="Proteomes" id="UP000263012"/>
    </source>
</evidence>
<dbReference type="InterPro" id="IPR023833">
    <property type="entry name" value="Signal_pept_SipW-depend-type"/>
</dbReference>
<dbReference type="InterPro" id="IPR006311">
    <property type="entry name" value="TAT_signal"/>
</dbReference>
<keyword evidence="2" id="KW-1185">Reference proteome</keyword>
<dbReference type="PROSITE" id="PS51318">
    <property type="entry name" value="TAT"/>
    <property type="match status" value="1"/>
</dbReference>
<dbReference type="AlphaFoldDB" id="A0A343TMR0"/>
<dbReference type="Proteomes" id="UP000263012">
    <property type="component" value="Chromosome"/>
</dbReference>
<gene>
    <name evidence="1" type="ORF">AArcSl_2767</name>
</gene>
<proteinExistence type="predicted"/>
<reference evidence="2" key="1">
    <citation type="submission" date="2017-11" db="EMBL/GenBank/DDBJ databases">
        <title>Phenotypic and genomic properties of facultatively anaerobic sulfur-reducing natronoarchaea from hypersaline soda lakes.</title>
        <authorList>
            <person name="Sorokin D.Y."/>
            <person name="Kublanov I.V."/>
            <person name="Roman P."/>
            <person name="Sinninghe Damste J.S."/>
            <person name="Golyshin P.N."/>
            <person name="Rojo D."/>
            <person name="Ciordia S."/>
            <person name="Mena M.D.C."/>
            <person name="Ferrer M."/>
            <person name="Messina E."/>
            <person name="Smedile F."/>
            <person name="La Spada G."/>
            <person name="La Cono V."/>
            <person name="Yakimov M.M."/>
        </authorList>
    </citation>
    <scope>NUCLEOTIDE SEQUENCE [LARGE SCALE GENOMIC DNA]</scope>
    <source>
        <strain evidence="2">AArc-Sl</strain>
    </source>
</reference>
<name>A0A343TMR0_9EURY</name>
<sequence length="405" mass="43937">MSDRKFELSRRKALIGLGTVGVASAGAGFGTSAYFSDQEEFTGNSIQAGEFELTVEQQVISIDQDDIGPDHLEAGEGPDGGVWVKDTIEIEDAKPGDEYEFCWDITIDHNPGYVAVAADYDDWTGAEASGLDPDDLHDVDDEGDMTTLGEATEVQSVSLENGDEVTYEYDYLGDLLADLESGALIDDNDDPIQFDEGVTWTLCVELKIPTDVGNELQGARLEWDLLFYAEQARHNDGADMESTAANALVDFPNNPFLDDAQTDNGGLFANLGGGEVVPLEEGTKMSDFPTGEVDALDTPFMQSVYANTTDESISIEVESIGFGPTAQVLGVDPYNETEFGVDDQWYRIPIGIGTPYPIDAPETAWDEHGNFEGAPMQGGPEGDYELVEVSETEDGFKVVWEYLGE</sequence>
<dbReference type="KEGG" id="hdf:AArcSl_2767"/>
<evidence type="ECO:0008006" key="3">
    <source>
        <dbReference type="Google" id="ProtNLM"/>
    </source>
</evidence>
<protein>
    <recommendedName>
        <fullName evidence="3">SipW-cognate class signal peptide</fullName>
    </recommendedName>
</protein>
<organism evidence="1 2">
    <name type="scientific">Halalkaliarchaeum desulfuricum</name>
    <dbReference type="NCBI Taxonomy" id="2055893"/>
    <lineage>
        <taxon>Archaea</taxon>
        <taxon>Methanobacteriati</taxon>
        <taxon>Methanobacteriota</taxon>
        <taxon>Stenosarchaea group</taxon>
        <taxon>Halobacteria</taxon>
        <taxon>Halobacteriales</taxon>
        <taxon>Haloferacaceae</taxon>
        <taxon>Halalkaliarchaeum</taxon>
    </lineage>
</organism>